<dbReference type="NCBIfam" id="NF003843">
    <property type="entry name" value="PRK05422.1"/>
    <property type="match status" value="1"/>
</dbReference>
<dbReference type="GO" id="GO:0005829">
    <property type="term" value="C:cytosol"/>
    <property type="evidence" value="ECO:0007669"/>
    <property type="project" value="TreeGrafter"/>
</dbReference>
<dbReference type="Pfam" id="PF01668">
    <property type="entry name" value="SmpB"/>
    <property type="match status" value="1"/>
</dbReference>
<evidence type="ECO:0000256" key="2">
    <source>
        <dbReference type="ARBA" id="ARBA00022884"/>
    </source>
</evidence>
<comment type="similarity">
    <text evidence="3">Belongs to the SmpB family.</text>
</comment>
<dbReference type="HAMAP" id="MF_00023">
    <property type="entry name" value="SmpB"/>
    <property type="match status" value="1"/>
</dbReference>
<dbReference type="RefSeq" id="WP_062418500.1">
    <property type="nucleotide sequence ID" value="NZ_DF967974.1"/>
</dbReference>
<dbReference type="NCBIfam" id="TIGR00086">
    <property type="entry name" value="smpB"/>
    <property type="match status" value="1"/>
</dbReference>
<sequence>MGIKVIATNRKANFEYFLLEHFEAGISLQGSEIKSIRAGQVSLSEAYVRADSENVWLVGAHIAPYDPASRYNHDPVRDRRLLMHKREIRKLWDTVRQKGVTIVPVRIYLKDGRAKLEIALAKGKKLYDKRQDLAKKDMDREIERRERIR</sequence>
<dbReference type="GO" id="GO:0003723">
    <property type="term" value="F:RNA binding"/>
    <property type="evidence" value="ECO:0007669"/>
    <property type="project" value="UniProtKB-UniRule"/>
</dbReference>
<evidence type="ECO:0000256" key="1">
    <source>
        <dbReference type="ARBA" id="ARBA00022490"/>
    </source>
</evidence>
<dbReference type="OrthoDB" id="9805462at2"/>
<evidence type="ECO:0000313" key="5">
    <source>
        <dbReference type="Proteomes" id="UP000050501"/>
    </source>
</evidence>
<dbReference type="PANTHER" id="PTHR30308">
    <property type="entry name" value="TMRNA-BINDING COMPONENT OF TRANS-TRANSLATION TAGGING COMPLEX"/>
    <property type="match status" value="1"/>
</dbReference>
<reference evidence="4 5" key="1">
    <citation type="submission" date="2015-07" db="EMBL/GenBank/DDBJ databases">
        <title>Genome sequence of Levilinea saccharolytica DSM 16555.</title>
        <authorList>
            <person name="Hemp J."/>
            <person name="Ward L.M."/>
            <person name="Pace L.A."/>
            <person name="Fischer W.W."/>
        </authorList>
    </citation>
    <scope>NUCLEOTIDE SEQUENCE [LARGE SCALE GENOMIC DNA]</scope>
    <source>
        <strain evidence="4 5">KIBI-1</strain>
    </source>
</reference>
<organism evidence="4 5">
    <name type="scientific">Levilinea saccharolytica</name>
    <dbReference type="NCBI Taxonomy" id="229921"/>
    <lineage>
        <taxon>Bacteria</taxon>
        <taxon>Bacillati</taxon>
        <taxon>Chloroflexota</taxon>
        <taxon>Anaerolineae</taxon>
        <taxon>Anaerolineales</taxon>
        <taxon>Anaerolineaceae</taxon>
        <taxon>Levilinea</taxon>
    </lineage>
</organism>
<gene>
    <name evidence="3" type="primary">smpB</name>
    <name evidence="4" type="ORF">ADN01_06505</name>
</gene>
<proteinExistence type="inferred from homology"/>
<protein>
    <recommendedName>
        <fullName evidence="3">SsrA-binding protein</fullName>
    </recommendedName>
    <alternativeName>
        <fullName evidence="3">Small protein B</fullName>
    </alternativeName>
</protein>
<keyword evidence="2 3" id="KW-0694">RNA-binding</keyword>
<name>A0A0P6YIV4_9CHLR</name>
<dbReference type="InterPro" id="IPR020081">
    <property type="entry name" value="SsrA-bd_prot_CS"/>
</dbReference>
<dbReference type="Proteomes" id="UP000050501">
    <property type="component" value="Unassembled WGS sequence"/>
</dbReference>
<dbReference type="Gene3D" id="2.40.280.10">
    <property type="match status" value="1"/>
</dbReference>
<keyword evidence="5" id="KW-1185">Reference proteome</keyword>
<dbReference type="GO" id="GO:0070930">
    <property type="term" value="P:trans-translation-dependent protein tagging"/>
    <property type="evidence" value="ECO:0007669"/>
    <property type="project" value="TreeGrafter"/>
</dbReference>
<dbReference type="PANTHER" id="PTHR30308:SF2">
    <property type="entry name" value="SSRA-BINDING PROTEIN"/>
    <property type="match status" value="1"/>
</dbReference>
<dbReference type="STRING" id="229921.ADN01_06505"/>
<dbReference type="EMBL" id="LGCM01000027">
    <property type="protein sequence ID" value="KPL85021.1"/>
    <property type="molecule type" value="Genomic_DNA"/>
</dbReference>
<dbReference type="InterPro" id="IPR000037">
    <property type="entry name" value="SsrA-bd_prot"/>
</dbReference>
<dbReference type="GO" id="GO:0070929">
    <property type="term" value="P:trans-translation"/>
    <property type="evidence" value="ECO:0007669"/>
    <property type="project" value="UniProtKB-UniRule"/>
</dbReference>
<comment type="subcellular location">
    <subcellularLocation>
        <location evidence="3">Cytoplasm</location>
    </subcellularLocation>
    <text evidence="3">The tmRNA-SmpB complex associates with stalled 70S ribosomes.</text>
</comment>
<comment type="caution">
    <text evidence="4">The sequence shown here is derived from an EMBL/GenBank/DDBJ whole genome shotgun (WGS) entry which is preliminary data.</text>
</comment>
<evidence type="ECO:0000256" key="3">
    <source>
        <dbReference type="HAMAP-Rule" id="MF_00023"/>
    </source>
</evidence>
<accession>A0A0P6YIV4</accession>
<dbReference type="InterPro" id="IPR023620">
    <property type="entry name" value="SmpB"/>
</dbReference>
<evidence type="ECO:0000313" key="4">
    <source>
        <dbReference type="EMBL" id="KPL85021.1"/>
    </source>
</evidence>
<dbReference type="AlphaFoldDB" id="A0A0P6YIV4"/>
<dbReference type="SUPFAM" id="SSF74982">
    <property type="entry name" value="Small protein B (SmpB)"/>
    <property type="match status" value="1"/>
</dbReference>
<dbReference type="CDD" id="cd09294">
    <property type="entry name" value="SmpB"/>
    <property type="match status" value="1"/>
</dbReference>
<dbReference type="PATRIC" id="fig|229921.5.peg.2189"/>
<comment type="function">
    <text evidence="3">Required for rescue of stalled ribosomes mediated by trans-translation. Binds to transfer-messenger RNA (tmRNA), required for stable association of tmRNA with ribosomes. tmRNA and SmpB together mimic tRNA shape, replacing the anticodon stem-loop with SmpB. tmRNA is encoded by the ssrA gene; the 2 termini fold to resemble tRNA(Ala) and it encodes a 'tag peptide', a short internal open reading frame. During trans-translation Ala-aminoacylated tmRNA acts like a tRNA, entering the A-site of stalled ribosomes, displacing the stalled mRNA. The ribosome then switches to translate the ORF on the tmRNA; the nascent peptide is terminated with the 'tag peptide' encoded by the tmRNA and targeted for degradation. The ribosome is freed to recommence translation, which seems to be the essential function of trans-translation.</text>
</comment>
<dbReference type="PROSITE" id="PS01317">
    <property type="entry name" value="SSRP"/>
    <property type="match status" value="1"/>
</dbReference>
<keyword evidence="1 3" id="KW-0963">Cytoplasm</keyword>